<evidence type="ECO:0000256" key="2">
    <source>
        <dbReference type="ARBA" id="ARBA00022884"/>
    </source>
</evidence>
<keyword evidence="3 5" id="KW-0689">Ribosomal protein</keyword>
<dbReference type="PANTHER" id="PTHR33284:SF1">
    <property type="entry name" value="RIBOSOMAL PROTEIN L25_GLN-TRNA SYNTHETASE, ANTI-CODON-BINDING DOMAIN-CONTAINING PROTEIN"/>
    <property type="match status" value="1"/>
</dbReference>
<accession>A0A5D0MKI1</accession>
<dbReference type="Gene3D" id="2.40.240.10">
    <property type="entry name" value="Ribosomal Protein L25, Chain P"/>
    <property type="match status" value="1"/>
</dbReference>
<dbReference type="NCBIfam" id="TIGR00731">
    <property type="entry name" value="bL25_bact_ctc"/>
    <property type="match status" value="1"/>
</dbReference>
<dbReference type="InterPro" id="IPR029751">
    <property type="entry name" value="Ribosomal_L25_dom"/>
</dbReference>
<dbReference type="InterPro" id="IPR011035">
    <property type="entry name" value="Ribosomal_bL25/Gln-tRNA_synth"/>
</dbReference>
<keyword evidence="2 5" id="KW-0694">RNA-binding</keyword>
<name>A0A5D0MKI1_9BACT</name>
<dbReference type="Pfam" id="PF14693">
    <property type="entry name" value="Ribosomal_TL5_C"/>
    <property type="match status" value="1"/>
</dbReference>
<dbReference type="AlphaFoldDB" id="A0A5D0MKI1"/>
<feature type="compositionally biased region" description="Basic and acidic residues" evidence="6">
    <location>
        <begin position="1"/>
        <end position="16"/>
    </location>
</feature>
<feature type="domain" description="Large ribosomal subunit protein bL25 L25" evidence="7">
    <location>
        <begin position="6"/>
        <end position="92"/>
    </location>
</feature>
<comment type="similarity">
    <text evidence="5">Belongs to the bacterial ribosomal protein bL25 family. CTC subfamily.</text>
</comment>
<dbReference type="HAMAP" id="MF_01334">
    <property type="entry name" value="Ribosomal_bL25_CTC"/>
    <property type="match status" value="1"/>
</dbReference>
<dbReference type="Gene3D" id="2.170.120.20">
    <property type="entry name" value="Ribosomal protein L25, beta domain"/>
    <property type="match status" value="1"/>
</dbReference>
<evidence type="ECO:0000313" key="9">
    <source>
        <dbReference type="EMBL" id="TYB31049.1"/>
    </source>
</evidence>
<dbReference type="EMBL" id="VSIX01000058">
    <property type="protein sequence ID" value="TYB31049.1"/>
    <property type="molecule type" value="Genomic_DNA"/>
</dbReference>
<evidence type="ECO:0000259" key="7">
    <source>
        <dbReference type="Pfam" id="PF01386"/>
    </source>
</evidence>
<feature type="region of interest" description="Disordered" evidence="6">
    <location>
        <begin position="1"/>
        <end position="22"/>
    </location>
</feature>
<evidence type="ECO:0000256" key="3">
    <source>
        <dbReference type="ARBA" id="ARBA00022980"/>
    </source>
</evidence>
<evidence type="ECO:0000256" key="4">
    <source>
        <dbReference type="ARBA" id="ARBA00023274"/>
    </source>
</evidence>
<dbReference type="GO" id="GO:0008097">
    <property type="term" value="F:5S rRNA binding"/>
    <property type="evidence" value="ECO:0007669"/>
    <property type="project" value="InterPro"/>
</dbReference>
<keyword evidence="10" id="KW-1185">Reference proteome</keyword>
<keyword evidence="1 5" id="KW-0699">rRNA-binding</keyword>
<comment type="caution">
    <text evidence="9">The sequence shown here is derived from an EMBL/GenBank/DDBJ whole genome shotgun (WGS) entry which is preliminary data.</text>
</comment>
<dbReference type="Proteomes" id="UP000324143">
    <property type="component" value="Unassembled WGS sequence"/>
</dbReference>
<evidence type="ECO:0000259" key="8">
    <source>
        <dbReference type="Pfam" id="PF14693"/>
    </source>
</evidence>
<dbReference type="GO" id="GO:0006412">
    <property type="term" value="P:translation"/>
    <property type="evidence" value="ECO:0007669"/>
    <property type="project" value="UniProtKB-UniRule"/>
</dbReference>
<evidence type="ECO:0000313" key="10">
    <source>
        <dbReference type="Proteomes" id="UP000324143"/>
    </source>
</evidence>
<dbReference type="InterPro" id="IPR001021">
    <property type="entry name" value="Ribosomal_bL25_long"/>
</dbReference>
<protein>
    <recommendedName>
        <fullName evidence="5">Large ribosomal subunit protein bL25</fullName>
    </recommendedName>
    <alternativeName>
        <fullName evidence="5">General stress protein CTC</fullName>
    </alternativeName>
</protein>
<feature type="domain" description="Large ribosomal subunit protein bL25 beta" evidence="8">
    <location>
        <begin position="101"/>
        <end position="182"/>
    </location>
</feature>
<organism evidence="9 10">
    <name type="scientific">Candidatus Mcinerneyibacterium aminivorans</name>
    <dbReference type="NCBI Taxonomy" id="2703815"/>
    <lineage>
        <taxon>Bacteria</taxon>
        <taxon>Candidatus Macinerneyibacteriota</taxon>
        <taxon>Candidatus Mcinerneyibacteria</taxon>
        <taxon>Candidatus Mcinerneyibacteriales</taxon>
        <taxon>Candidatus Mcinerneyibacteriaceae</taxon>
        <taxon>Candidatus Mcinerneyibacterium</taxon>
    </lineage>
</organism>
<feature type="region of interest" description="Disordered" evidence="6">
    <location>
        <begin position="182"/>
        <end position="229"/>
    </location>
</feature>
<dbReference type="PANTHER" id="PTHR33284">
    <property type="entry name" value="RIBOSOMAL PROTEIN L25/GLN-TRNA SYNTHETASE, ANTI-CODON-BINDING DOMAIN-CONTAINING PROTEIN"/>
    <property type="match status" value="1"/>
</dbReference>
<evidence type="ECO:0000256" key="5">
    <source>
        <dbReference type="HAMAP-Rule" id="MF_01334"/>
    </source>
</evidence>
<proteinExistence type="inferred from homology"/>
<feature type="compositionally biased region" description="Acidic residues" evidence="6">
    <location>
        <begin position="183"/>
        <end position="229"/>
    </location>
</feature>
<dbReference type="GO" id="GO:0022625">
    <property type="term" value="C:cytosolic large ribosomal subunit"/>
    <property type="evidence" value="ECO:0007669"/>
    <property type="project" value="TreeGrafter"/>
</dbReference>
<dbReference type="SUPFAM" id="SSF50715">
    <property type="entry name" value="Ribosomal protein L25-like"/>
    <property type="match status" value="1"/>
</dbReference>
<dbReference type="InterPro" id="IPR020930">
    <property type="entry name" value="Ribosomal_uL5_bac-type"/>
</dbReference>
<dbReference type="InterPro" id="IPR037121">
    <property type="entry name" value="Ribosomal_bL25_C"/>
</dbReference>
<dbReference type="GO" id="GO:0003735">
    <property type="term" value="F:structural constituent of ribosome"/>
    <property type="evidence" value="ECO:0007669"/>
    <property type="project" value="InterPro"/>
</dbReference>
<keyword evidence="4 5" id="KW-0687">Ribonucleoprotein</keyword>
<evidence type="ECO:0000256" key="6">
    <source>
        <dbReference type="SAM" id="MobiDB-lite"/>
    </source>
</evidence>
<reference evidence="9" key="1">
    <citation type="submission" date="2019-08" db="EMBL/GenBank/DDBJ databases">
        <title>Genomic characterization of a novel candidate phylum (ARYD3) from a high temperature, high salinity tertiary oil reservoir in north central Oklahoma, USA.</title>
        <authorList>
            <person name="Youssef N.H."/>
            <person name="Yadav A."/>
            <person name="Elshahed M.S."/>
        </authorList>
    </citation>
    <scope>NUCLEOTIDE SEQUENCE [LARGE SCALE GENOMIC DNA]</scope>
    <source>
        <strain evidence="9">ARYD3</strain>
    </source>
</reference>
<dbReference type="Pfam" id="PF01386">
    <property type="entry name" value="Ribosomal_L25p"/>
    <property type="match status" value="1"/>
</dbReference>
<dbReference type="CDD" id="cd00495">
    <property type="entry name" value="Ribosomal_L25_TL5_CTC"/>
    <property type="match status" value="1"/>
</dbReference>
<dbReference type="InterPro" id="IPR020056">
    <property type="entry name" value="Rbsml_bL25/Gln-tRNA_synth_N"/>
</dbReference>
<comment type="function">
    <text evidence="5">This is one of the proteins that binds to the 5S RNA in the ribosome where it forms part of the central protuberance.</text>
</comment>
<dbReference type="InterPro" id="IPR020057">
    <property type="entry name" value="Ribosomal_bL25_b-dom"/>
</dbReference>
<evidence type="ECO:0000256" key="1">
    <source>
        <dbReference type="ARBA" id="ARBA00022730"/>
    </source>
</evidence>
<gene>
    <name evidence="5" type="primary">rplY</name>
    <name evidence="5" type="synonym">ctc</name>
    <name evidence="9" type="ORF">FXF47_06390</name>
</gene>
<comment type="subunit">
    <text evidence="5">Part of the 50S ribosomal subunit; part of the 5S rRNA/L5/L18/L25 subcomplex. Contacts the 5S rRNA. Binds to the 5S rRNA independently of L5 and L18.</text>
</comment>
<sequence length="229" mass="26037">MKKLELNLEKRKEKGKNASRRMRKKEVIPAVIYGRGDNESLKVNYSDFDKLLENPDGVNVLLDLKTEDWKKEAIIKKIQRDPVYDNVIHIDFLEIDMDKPLKISVPVELIGLAEGVKEGGILAQQLDELLIESLPKNLPPRIEVDVSELDIGDSIVVGDIEVSDDVEILEEEDQLVANIVLPTEEEEEEEEEELVLEEGEELPEVEGEELPEEGEEGEEVPEEESEEEK</sequence>